<comment type="similarity">
    <text evidence="1 2">Belongs to the calycin superfamily. Lipocalin family.</text>
</comment>
<comment type="subcellular location">
    <subcellularLocation>
        <location evidence="2">Cell outer membrane</location>
    </subcellularLocation>
</comment>
<dbReference type="EMBL" id="JANKHG010000018">
    <property type="protein sequence ID" value="MCR2747444.1"/>
    <property type="molecule type" value="Genomic_DNA"/>
</dbReference>
<dbReference type="SUPFAM" id="SSF50814">
    <property type="entry name" value="Lipocalins"/>
    <property type="match status" value="1"/>
</dbReference>
<dbReference type="CDD" id="cd19438">
    <property type="entry name" value="lipocalin_Blc-like"/>
    <property type="match status" value="1"/>
</dbReference>
<accession>A0ABT1XKQ2</accession>
<protein>
    <recommendedName>
        <fullName evidence="2">Outer membrane lipoprotein Blc</fullName>
    </recommendedName>
</protein>
<evidence type="ECO:0000256" key="2">
    <source>
        <dbReference type="PIRNR" id="PIRNR036893"/>
    </source>
</evidence>
<comment type="subunit">
    <text evidence="2">Homodimer.</text>
</comment>
<dbReference type="PIRSF" id="PIRSF036893">
    <property type="entry name" value="Lipocalin_ApoD"/>
    <property type="match status" value="1"/>
</dbReference>
<dbReference type="InterPro" id="IPR000566">
    <property type="entry name" value="Lipocln_cytosolic_FA-bd_dom"/>
</dbReference>
<keyword evidence="2" id="KW-0998">Cell outer membrane</keyword>
<evidence type="ECO:0000259" key="3">
    <source>
        <dbReference type="Pfam" id="PF08212"/>
    </source>
</evidence>
<keyword evidence="5" id="KW-1185">Reference proteome</keyword>
<comment type="caution">
    <text evidence="4">The sequence shown here is derived from an EMBL/GenBank/DDBJ whole genome shotgun (WGS) entry which is preliminary data.</text>
</comment>
<dbReference type="Gene3D" id="2.40.128.20">
    <property type="match status" value="1"/>
</dbReference>
<dbReference type="InterPro" id="IPR047202">
    <property type="entry name" value="Lipocalin_Blc-like_dom"/>
</dbReference>
<organism evidence="4 5">
    <name type="scientific">Limnobacter parvus</name>
    <dbReference type="NCBI Taxonomy" id="2939690"/>
    <lineage>
        <taxon>Bacteria</taxon>
        <taxon>Pseudomonadati</taxon>
        <taxon>Pseudomonadota</taxon>
        <taxon>Betaproteobacteria</taxon>
        <taxon>Burkholderiales</taxon>
        <taxon>Burkholderiaceae</taxon>
        <taxon>Limnobacter</taxon>
    </lineage>
</organism>
<dbReference type="Proteomes" id="UP001165267">
    <property type="component" value="Unassembled WGS sequence"/>
</dbReference>
<dbReference type="InterPro" id="IPR012674">
    <property type="entry name" value="Calycin"/>
</dbReference>
<evidence type="ECO:0000256" key="1">
    <source>
        <dbReference type="ARBA" id="ARBA00006889"/>
    </source>
</evidence>
<proteinExistence type="inferred from homology"/>
<keyword evidence="2" id="KW-0446">Lipid-binding</keyword>
<feature type="domain" description="Lipocalin/cytosolic fatty-acid binding" evidence="3">
    <location>
        <begin position="20"/>
        <end position="167"/>
    </location>
</feature>
<dbReference type="PANTHER" id="PTHR10612:SF34">
    <property type="entry name" value="APOLIPOPROTEIN D"/>
    <property type="match status" value="1"/>
</dbReference>
<evidence type="ECO:0000313" key="4">
    <source>
        <dbReference type="EMBL" id="MCR2747444.1"/>
    </source>
</evidence>
<sequence>MFGSHVLADASQPLQTIQSLDVPRYMGTWHEIAKYPNRFQKQCVGNTSAEYSMRSDGKVKVLNRCQLASGEMDEAEGQARQVGGANSPKFEVRFAPAWLSWLPMVWGDYWVIDLDKEYELVAVSEPSREYLWVLARTQQVEQAKYDALLARLKARGFDMNKIELSPQGK</sequence>
<reference evidence="4" key="1">
    <citation type="submission" date="2022-07" db="EMBL/GenBank/DDBJ databases">
        <authorList>
            <person name="Xamxidin M."/>
        </authorList>
    </citation>
    <scope>NUCLEOTIDE SEQUENCE</scope>
    <source>
        <strain evidence="4">YS8-69</strain>
    </source>
</reference>
<name>A0ABT1XKQ2_9BURK</name>
<comment type="function">
    <text evidence="2">Involved in the storage or transport of lipids necessary for membrane maintenance under stressful conditions. Displays a binding preference for lysophospholipids.</text>
</comment>
<keyword evidence="2" id="KW-0472">Membrane</keyword>
<dbReference type="Pfam" id="PF08212">
    <property type="entry name" value="Lipocalin_2"/>
    <property type="match status" value="1"/>
</dbReference>
<gene>
    <name evidence="4" type="ORF">NSP04_12355</name>
</gene>
<dbReference type="InterPro" id="IPR022271">
    <property type="entry name" value="Lipocalin_ApoD"/>
</dbReference>
<keyword evidence="2" id="KW-0449">Lipoprotein</keyword>
<dbReference type="InterPro" id="IPR002446">
    <property type="entry name" value="Lipocalin_bac"/>
</dbReference>
<dbReference type="PRINTS" id="PR01171">
    <property type="entry name" value="BCTLIPOCALIN"/>
</dbReference>
<evidence type="ECO:0000313" key="5">
    <source>
        <dbReference type="Proteomes" id="UP001165267"/>
    </source>
</evidence>
<dbReference type="PANTHER" id="PTHR10612">
    <property type="entry name" value="APOLIPOPROTEIN D"/>
    <property type="match status" value="1"/>
</dbReference>